<accession>A0ABR0I7Y1</accession>
<dbReference type="EMBL" id="JAFFHC010000005">
    <property type="protein sequence ID" value="KAK4676320.1"/>
    <property type="molecule type" value="Genomic_DNA"/>
</dbReference>
<evidence type="ECO:0000313" key="2">
    <source>
        <dbReference type="Proteomes" id="UP001323617"/>
    </source>
</evidence>
<name>A0ABR0I7Y1_9PEZI</name>
<keyword evidence="2" id="KW-1185">Reference proteome</keyword>
<sequence length="220" mass="24946">MSNARPNNLKRKRLREICRYLLTQHISKMLYSAAVNRSANATIEERTDISIKPSEVRLLTSRDNGYSWQYLTELKHLFFRNISKYSIGAYRELCAGLGKKFEAVPSVISSSEISSQPSHIFPPEPIGEVEVSFSSRITQLATEIDNLRQRLSEVYKQLITETSLRETLGTGLGKTVASLAAIAIMRLVELNNSEVKQDRETEIPKASRKICLESTLRRLL</sequence>
<dbReference type="GeneID" id="87961592"/>
<proteinExistence type="predicted"/>
<gene>
    <name evidence="1" type="ORF">QC764_0087190</name>
</gene>
<organism evidence="1 2">
    <name type="scientific">Podospora pseudoanserina</name>
    <dbReference type="NCBI Taxonomy" id="2609844"/>
    <lineage>
        <taxon>Eukaryota</taxon>
        <taxon>Fungi</taxon>
        <taxon>Dikarya</taxon>
        <taxon>Ascomycota</taxon>
        <taxon>Pezizomycotina</taxon>
        <taxon>Sordariomycetes</taxon>
        <taxon>Sordariomycetidae</taxon>
        <taxon>Sordariales</taxon>
        <taxon>Podosporaceae</taxon>
        <taxon>Podospora</taxon>
    </lineage>
</organism>
<dbReference type="Proteomes" id="UP001323617">
    <property type="component" value="Unassembled WGS sequence"/>
</dbReference>
<protein>
    <submittedName>
        <fullName evidence="1">Uncharacterized protein</fullName>
    </submittedName>
</protein>
<reference evidence="1 2" key="1">
    <citation type="journal article" date="2023" name="bioRxiv">
        <title>High-quality genome assemblies of four members of thePodospora anserinaspecies complex.</title>
        <authorList>
            <person name="Ament-Velasquez S.L."/>
            <person name="Vogan A.A."/>
            <person name="Wallerman O."/>
            <person name="Hartmann F."/>
            <person name="Gautier V."/>
            <person name="Silar P."/>
            <person name="Giraud T."/>
            <person name="Johannesson H."/>
        </authorList>
    </citation>
    <scope>NUCLEOTIDE SEQUENCE [LARGE SCALE GENOMIC DNA]</scope>
    <source>
        <strain evidence="1 2">CBS 124.78</strain>
    </source>
</reference>
<evidence type="ECO:0000313" key="1">
    <source>
        <dbReference type="EMBL" id="KAK4676320.1"/>
    </source>
</evidence>
<comment type="caution">
    <text evidence="1">The sequence shown here is derived from an EMBL/GenBank/DDBJ whole genome shotgun (WGS) entry which is preliminary data.</text>
</comment>
<dbReference type="RefSeq" id="XP_062799790.1">
    <property type="nucleotide sequence ID" value="XM_062940880.1"/>
</dbReference>